<evidence type="ECO:0000313" key="1">
    <source>
        <dbReference type="EMBL" id="RHJ89756.1"/>
    </source>
</evidence>
<dbReference type="RefSeq" id="WP_118333797.1">
    <property type="nucleotide sequence ID" value="NZ_AP025567.1"/>
</dbReference>
<proteinExistence type="predicted"/>
<accession>A0A415E7K3</accession>
<sequence length="128" mass="15118">MKEKIFSKRIIYVGEQEIQLKCPVCGCEEFYDRATLLNTAGMTYLGLDWANDEATNYVCRDCSYIFWFESPREKLENPEEKRDPLKELEADFTDMSEKRLRKIIESDKYNDTAKKAARNVLAKRRTEI</sequence>
<dbReference type="AlphaFoldDB" id="A0A415E7K3"/>
<comment type="caution">
    <text evidence="1">The sequence shown here is derived from an EMBL/GenBank/DDBJ whole genome shotgun (WGS) entry which is preliminary data.</text>
</comment>
<keyword evidence="2" id="KW-1185">Reference proteome</keyword>
<dbReference type="Proteomes" id="UP000284841">
    <property type="component" value="Unassembled WGS sequence"/>
</dbReference>
<protein>
    <recommendedName>
        <fullName evidence="3">DNA-binding protein</fullName>
    </recommendedName>
</protein>
<dbReference type="EMBL" id="QRMS01000001">
    <property type="protein sequence ID" value="RHJ89756.1"/>
    <property type="molecule type" value="Genomic_DNA"/>
</dbReference>
<reference evidence="1 2" key="1">
    <citation type="submission" date="2018-08" db="EMBL/GenBank/DDBJ databases">
        <title>A genome reference for cultivated species of the human gut microbiota.</title>
        <authorList>
            <person name="Zou Y."/>
            <person name="Xue W."/>
            <person name="Luo G."/>
        </authorList>
    </citation>
    <scope>NUCLEOTIDE SEQUENCE [LARGE SCALE GENOMIC DNA]</scope>
    <source>
        <strain evidence="1 2">AM07-24</strain>
    </source>
</reference>
<dbReference type="OrthoDB" id="72206at2"/>
<organism evidence="1 2">
    <name type="scientific">Emergencia timonensis</name>
    <dbReference type="NCBI Taxonomy" id="1776384"/>
    <lineage>
        <taxon>Bacteria</taxon>
        <taxon>Bacillati</taxon>
        <taxon>Bacillota</taxon>
        <taxon>Clostridia</taxon>
        <taxon>Peptostreptococcales</taxon>
        <taxon>Anaerovoracaceae</taxon>
        <taxon>Emergencia</taxon>
    </lineage>
</organism>
<gene>
    <name evidence="1" type="ORF">DW099_04110</name>
</gene>
<evidence type="ECO:0000313" key="2">
    <source>
        <dbReference type="Proteomes" id="UP000284841"/>
    </source>
</evidence>
<evidence type="ECO:0008006" key="3">
    <source>
        <dbReference type="Google" id="ProtNLM"/>
    </source>
</evidence>
<name>A0A415E7K3_9FIRM</name>